<organism evidence="2 3">
    <name type="scientific">candidate division TA06 bacterium</name>
    <dbReference type="NCBI Taxonomy" id="2250710"/>
    <lineage>
        <taxon>Bacteria</taxon>
        <taxon>Bacteria division TA06</taxon>
    </lineage>
</organism>
<keyword evidence="1" id="KW-0472">Membrane</keyword>
<accession>A0A933I9L4</accession>
<dbReference type="EMBL" id="JACQXR010000039">
    <property type="protein sequence ID" value="MBI4726239.1"/>
    <property type="molecule type" value="Genomic_DNA"/>
</dbReference>
<dbReference type="SUPFAM" id="SSF53335">
    <property type="entry name" value="S-adenosyl-L-methionine-dependent methyltransferases"/>
    <property type="match status" value="1"/>
</dbReference>
<dbReference type="CDD" id="cd02440">
    <property type="entry name" value="AdoMet_MTases"/>
    <property type="match status" value="1"/>
</dbReference>
<comment type="caution">
    <text evidence="2">The sequence shown here is derived from an EMBL/GenBank/DDBJ whole genome shotgun (WGS) entry which is preliminary data.</text>
</comment>
<feature type="transmembrane region" description="Helical" evidence="1">
    <location>
        <begin position="274"/>
        <end position="295"/>
    </location>
</feature>
<gene>
    <name evidence="2" type="ORF">HY768_03270</name>
</gene>
<proteinExistence type="predicted"/>
<evidence type="ECO:0000313" key="3">
    <source>
        <dbReference type="Proteomes" id="UP000736328"/>
    </source>
</evidence>
<reference evidence="2" key="1">
    <citation type="submission" date="2020-07" db="EMBL/GenBank/DDBJ databases">
        <title>Huge and variable diversity of episymbiotic CPR bacteria and DPANN archaea in groundwater ecosystems.</title>
        <authorList>
            <person name="He C.Y."/>
            <person name="Keren R."/>
            <person name="Whittaker M."/>
            <person name="Farag I.F."/>
            <person name="Doudna J."/>
            <person name="Cate J.H.D."/>
            <person name="Banfield J.F."/>
        </authorList>
    </citation>
    <scope>NUCLEOTIDE SEQUENCE</scope>
    <source>
        <strain evidence="2">NC_groundwater_1520_Pr4_B-0.1um_53_5</strain>
    </source>
</reference>
<dbReference type="Proteomes" id="UP000736328">
    <property type="component" value="Unassembled WGS sequence"/>
</dbReference>
<dbReference type="Gene3D" id="3.40.50.150">
    <property type="entry name" value="Vaccinia Virus protein VP39"/>
    <property type="match status" value="1"/>
</dbReference>
<dbReference type="GO" id="GO:0008168">
    <property type="term" value="F:methyltransferase activity"/>
    <property type="evidence" value="ECO:0007669"/>
    <property type="project" value="UniProtKB-KW"/>
</dbReference>
<name>A0A933I9L4_UNCT6</name>
<dbReference type="PANTHER" id="PTHR43861">
    <property type="entry name" value="TRANS-ACONITATE 2-METHYLTRANSFERASE-RELATED"/>
    <property type="match status" value="1"/>
</dbReference>
<sequence length="315" mass="35582">MTSPEGICLICGSKIETTVKNVFDTRFGIKGFYDVGKCLSCGLEQLFPRPDGNELKKLYEDHYNFQGGDSAKYRARRQKFLSSFLYRFWMFIDGDIAFYRTKGRGRLLDVGCNEGRGMIRYQRNGYTVEGLEINRVAAQAARSLGFMVHADPLESFQPSEAYDVAVLANVLEHSLAPADMLESIGDLLMPGGQVWISCPNGQSWYKKIFGRYWINWHPPFHLVHFSRTTLVKMLNREGFAVETVKNETPALWVAQSLIAAGFARLGIVTRQLRTAWLVGGAMLLIRLLFFPLLWLGNLLGRGDCLVIKAYRGKGD</sequence>
<dbReference type="GO" id="GO:0032259">
    <property type="term" value="P:methylation"/>
    <property type="evidence" value="ECO:0007669"/>
    <property type="project" value="UniProtKB-KW"/>
</dbReference>
<keyword evidence="2" id="KW-0489">Methyltransferase</keyword>
<dbReference type="InterPro" id="IPR029063">
    <property type="entry name" value="SAM-dependent_MTases_sf"/>
</dbReference>
<keyword evidence="1" id="KW-0812">Transmembrane</keyword>
<dbReference type="AlphaFoldDB" id="A0A933I9L4"/>
<evidence type="ECO:0000313" key="2">
    <source>
        <dbReference type="EMBL" id="MBI4726239.1"/>
    </source>
</evidence>
<keyword evidence="2" id="KW-0808">Transferase</keyword>
<evidence type="ECO:0000256" key="1">
    <source>
        <dbReference type="SAM" id="Phobius"/>
    </source>
</evidence>
<protein>
    <submittedName>
        <fullName evidence="2">Class I SAM-dependent methyltransferase</fullName>
    </submittedName>
</protein>
<dbReference type="Pfam" id="PF13489">
    <property type="entry name" value="Methyltransf_23"/>
    <property type="match status" value="1"/>
</dbReference>
<keyword evidence="1" id="KW-1133">Transmembrane helix</keyword>